<reference evidence="6 7" key="1">
    <citation type="submission" date="2020-08" db="EMBL/GenBank/DDBJ databases">
        <title>Genomic Encyclopedia of Type Strains, Phase IV (KMG-IV): sequencing the most valuable type-strain genomes for metagenomic binning, comparative biology and taxonomic classification.</title>
        <authorList>
            <person name="Goeker M."/>
        </authorList>
    </citation>
    <scope>NUCLEOTIDE SEQUENCE [LARGE SCALE GENOMIC DNA]</scope>
    <source>
        <strain evidence="6 7">DSM 103336</strain>
    </source>
</reference>
<feature type="domain" description="Tyr recombinase" evidence="5">
    <location>
        <begin position="198"/>
        <end position="393"/>
    </location>
</feature>
<evidence type="ECO:0000256" key="1">
    <source>
        <dbReference type="ARBA" id="ARBA00008857"/>
    </source>
</evidence>
<dbReference type="SUPFAM" id="SSF56349">
    <property type="entry name" value="DNA breaking-rejoining enzymes"/>
    <property type="match status" value="1"/>
</dbReference>
<dbReference type="GO" id="GO:0003677">
    <property type="term" value="F:DNA binding"/>
    <property type="evidence" value="ECO:0007669"/>
    <property type="project" value="UniProtKB-KW"/>
</dbReference>
<evidence type="ECO:0000313" key="6">
    <source>
        <dbReference type="EMBL" id="MBB5727954.1"/>
    </source>
</evidence>
<dbReference type="OrthoDB" id="7388552at2"/>
<evidence type="ECO:0000259" key="5">
    <source>
        <dbReference type="PROSITE" id="PS51898"/>
    </source>
</evidence>
<dbReference type="CDD" id="cd00801">
    <property type="entry name" value="INT_P4_C"/>
    <property type="match status" value="1"/>
</dbReference>
<dbReference type="InterPro" id="IPR002104">
    <property type="entry name" value="Integrase_catalytic"/>
</dbReference>
<dbReference type="InterPro" id="IPR013762">
    <property type="entry name" value="Integrase-like_cat_sf"/>
</dbReference>
<keyword evidence="3" id="KW-0238">DNA-binding</keyword>
<organism evidence="6 7">
    <name type="scientific">Sphingomonas prati</name>
    <dbReference type="NCBI Taxonomy" id="1843237"/>
    <lineage>
        <taxon>Bacteria</taxon>
        <taxon>Pseudomonadati</taxon>
        <taxon>Pseudomonadota</taxon>
        <taxon>Alphaproteobacteria</taxon>
        <taxon>Sphingomonadales</taxon>
        <taxon>Sphingomonadaceae</taxon>
        <taxon>Sphingomonas</taxon>
    </lineage>
</organism>
<dbReference type="InterPro" id="IPR038488">
    <property type="entry name" value="Integrase_DNA-bd_sf"/>
</dbReference>
<evidence type="ECO:0000256" key="3">
    <source>
        <dbReference type="ARBA" id="ARBA00023125"/>
    </source>
</evidence>
<evidence type="ECO:0000256" key="2">
    <source>
        <dbReference type="ARBA" id="ARBA00022908"/>
    </source>
</evidence>
<dbReference type="GO" id="GO:0006310">
    <property type="term" value="P:DNA recombination"/>
    <property type="evidence" value="ECO:0007669"/>
    <property type="project" value="UniProtKB-KW"/>
</dbReference>
<dbReference type="Gene3D" id="3.30.160.390">
    <property type="entry name" value="Integrase, DNA-binding domain"/>
    <property type="match status" value="1"/>
</dbReference>
<keyword evidence="2" id="KW-0229">DNA integration</keyword>
<dbReference type="InterPro" id="IPR050808">
    <property type="entry name" value="Phage_Integrase"/>
</dbReference>
<dbReference type="Gene3D" id="1.10.150.130">
    <property type="match status" value="1"/>
</dbReference>
<dbReference type="Pfam" id="PF22022">
    <property type="entry name" value="Phage_int_M"/>
    <property type="match status" value="1"/>
</dbReference>
<dbReference type="EMBL" id="JACIJR010000001">
    <property type="protein sequence ID" value="MBB5727954.1"/>
    <property type="molecule type" value="Genomic_DNA"/>
</dbReference>
<dbReference type="InterPro" id="IPR011010">
    <property type="entry name" value="DNA_brk_join_enz"/>
</dbReference>
<proteinExistence type="inferred from homology"/>
<dbReference type="RefSeq" id="WP_157175060.1">
    <property type="nucleotide sequence ID" value="NZ_BMJP01000001.1"/>
</dbReference>
<sequence>MLTDIQCKAAEKRAAPYKLADGEGLYLFVTTTGFRSWRLKYRFEQKEKLLTFGPYPKVSLKDARRMRDDARRLLHDGQDPGAKSTPQDVEHSRKFETIAREWHALQSAIWTPHYADDVIRSLTDYVFPVIGQQDIATVRSDQVLTVVRTIEARPAIETARRVRQRISAVFGYAIADSKATSDPAAVIVGALAPLITKRYPALLNLQEARDFLIAAENSTAHPLTKLASRFIALTAVRPGVVRLLPWSELHDLDGPAPLWQVPAERMKLRQHRKQDERYDFLVPLARQTVELLEVAKTFSGKSGIVFSSNHNIKKPMSENAVGYFYNRLPGYQGRHVPHGWRSTFSTLMNERADEMDRPADRAIIDLMLAHLPTGVESKYNRAAYMPRRRALAQAWADMLLEGLRPVASLVEGRRH</sequence>
<comment type="similarity">
    <text evidence="1">Belongs to the 'phage' integrase family.</text>
</comment>
<dbReference type="PANTHER" id="PTHR30629:SF2">
    <property type="entry name" value="PROPHAGE INTEGRASE INTS-RELATED"/>
    <property type="match status" value="1"/>
</dbReference>
<dbReference type="Proteomes" id="UP000546701">
    <property type="component" value="Unassembled WGS sequence"/>
</dbReference>
<dbReference type="Gene3D" id="1.10.443.10">
    <property type="entry name" value="Intergrase catalytic core"/>
    <property type="match status" value="1"/>
</dbReference>
<keyword evidence="4" id="KW-0233">DNA recombination</keyword>
<dbReference type="GO" id="GO:0015074">
    <property type="term" value="P:DNA integration"/>
    <property type="evidence" value="ECO:0007669"/>
    <property type="project" value="UniProtKB-KW"/>
</dbReference>
<dbReference type="InterPro" id="IPR010998">
    <property type="entry name" value="Integrase_recombinase_N"/>
</dbReference>
<dbReference type="InterPro" id="IPR025166">
    <property type="entry name" value="Integrase_DNA_bind_dom"/>
</dbReference>
<dbReference type="PANTHER" id="PTHR30629">
    <property type="entry name" value="PROPHAGE INTEGRASE"/>
    <property type="match status" value="1"/>
</dbReference>
<name>A0A7W9F1N6_9SPHN</name>
<dbReference type="Pfam" id="PF13356">
    <property type="entry name" value="Arm-DNA-bind_3"/>
    <property type="match status" value="1"/>
</dbReference>
<comment type="caution">
    <text evidence="6">The sequence shown here is derived from an EMBL/GenBank/DDBJ whole genome shotgun (WGS) entry which is preliminary data.</text>
</comment>
<dbReference type="PROSITE" id="PS51898">
    <property type="entry name" value="TYR_RECOMBINASE"/>
    <property type="match status" value="1"/>
</dbReference>
<protein>
    <submittedName>
        <fullName evidence="6">Integrase</fullName>
    </submittedName>
</protein>
<gene>
    <name evidence="6" type="ORF">FHS99_000410</name>
</gene>
<accession>A0A7W9F1N6</accession>
<evidence type="ECO:0000313" key="7">
    <source>
        <dbReference type="Proteomes" id="UP000546701"/>
    </source>
</evidence>
<keyword evidence="7" id="KW-1185">Reference proteome</keyword>
<evidence type="ECO:0000256" key="4">
    <source>
        <dbReference type="ARBA" id="ARBA00023172"/>
    </source>
</evidence>
<dbReference type="InterPro" id="IPR053876">
    <property type="entry name" value="Phage_int_M"/>
</dbReference>
<dbReference type="AlphaFoldDB" id="A0A7W9F1N6"/>